<evidence type="ECO:0000256" key="7">
    <source>
        <dbReference type="ARBA" id="ARBA00022723"/>
    </source>
</evidence>
<dbReference type="PROSITE" id="PS50023">
    <property type="entry name" value="LIM_DOMAIN_2"/>
    <property type="match status" value="1"/>
</dbReference>
<dbReference type="PANTHER" id="PTHR23167:SF54">
    <property type="entry name" value="[F-ACTIN]-MONOOXYGENASE MICAL"/>
    <property type="match status" value="1"/>
</dbReference>
<dbReference type="CDD" id="cd22198">
    <property type="entry name" value="CH_MICAL_EHBP-like"/>
    <property type="match status" value="1"/>
</dbReference>
<dbReference type="PROSITE" id="PS51848">
    <property type="entry name" value="BMERB"/>
    <property type="match status" value="1"/>
</dbReference>
<evidence type="ECO:0000256" key="11">
    <source>
        <dbReference type="ARBA" id="ARBA00023002"/>
    </source>
</evidence>
<feature type="domain" description="LIM zinc-binding" evidence="20">
    <location>
        <begin position="834"/>
        <end position="896"/>
    </location>
</feature>
<evidence type="ECO:0000256" key="8">
    <source>
        <dbReference type="ARBA" id="ARBA00022827"/>
    </source>
</evidence>
<evidence type="ECO:0000259" key="19">
    <source>
        <dbReference type="PROSITE" id="PS50021"/>
    </source>
</evidence>
<dbReference type="InterPro" id="IPR036188">
    <property type="entry name" value="FAD/NAD-bd_sf"/>
</dbReference>
<keyword evidence="17" id="KW-0175">Coiled coil</keyword>
<dbReference type="Gene3D" id="1.10.418.10">
    <property type="entry name" value="Calponin-like domain"/>
    <property type="match status" value="1"/>
</dbReference>
<keyword evidence="11" id="KW-0560">Oxidoreductase</keyword>
<dbReference type="InterPro" id="IPR057494">
    <property type="entry name" value="Rossman_Mical"/>
</dbReference>
<name>A0ABP0H072_CLALP</name>
<feature type="compositionally biased region" description="Basic and acidic residues" evidence="18">
    <location>
        <begin position="1322"/>
        <end position="1331"/>
    </location>
</feature>
<feature type="domain" description="Calponin-homology (CH)" evidence="19">
    <location>
        <begin position="564"/>
        <end position="669"/>
    </location>
</feature>
<dbReference type="SUPFAM" id="SSF57716">
    <property type="entry name" value="Glucocorticoid receptor-like (DNA-binding domain)"/>
    <property type="match status" value="2"/>
</dbReference>
<dbReference type="Pfam" id="PF00412">
    <property type="entry name" value="LIM"/>
    <property type="match status" value="1"/>
</dbReference>
<dbReference type="InterPro" id="IPR022735">
    <property type="entry name" value="bMERB_dom"/>
</dbReference>
<evidence type="ECO:0000256" key="6">
    <source>
        <dbReference type="ARBA" id="ARBA00022630"/>
    </source>
</evidence>
<evidence type="ECO:0000256" key="18">
    <source>
        <dbReference type="SAM" id="MobiDB-lite"/>
    </source>
</evidence>
<dbReference type="InterPro" id="IPR036872">
    <property type="entry name" value="CH_dom_sf"/>
</dbReference>
<keyword evidence="7 16" id="KW-0479">Metal-binding</keyword>
<evidence type="ECO:0000256" key="15">
    <source>
        <dbReference type="ARBA" id="ARBA00049522"/>
    </source>
</evidence>
<dbReference type="Proteomes" id="UP001642483">
    <property type="component" value="Unassembled WGS sequence"/>
</dbReference>
<dbReference type="EMBL" id="CAWYQH010000163">
    <property type="protein sequence ID" value="CAK8696646.1"/>
    <property type="molecule type" value="Genomic_DNA"/>
</dbReference>
<feature type="region of interest" description="Disordered" evidence="18">
    <location>
        <begin position="1322"/>
        <end position="1358"/>
    </location>
</feature>
<evidence type="ECO:0000256" key="12">
    <source>
        <dbReference type="ARBA" id="ARBA00023033"/>
    </source>
</evidence>
<accession>A0ABP0H072</accession>
<keyword evidence="6" id="KW-0285">Flavoprotein</keyword>
<dbReference type="SUPFAM" id="SSF47576">
    <property type="entry name" value="Calponin-homology domain, CH-domain"/>
    <property type="match status" value="1"/>
</dbReference>
<feature type="compositionally biased region" description="Basic and acidic residues" evidence="18">
    <location>
        <begin position="1003"/>
        <end position="1015"/>
    </location>
</feature>
<evidence type="ECO:0000256" key="17">
    <source>
        <dbReference type="SAM" id="Coils"/>
    </source>
</evidence>
<keyword evidence="14" id="KW-0009">Actin-binding</keyword>
<feature type="compositionally biased region" description="Basic and acidic residues" evidence="18">
    <location>
        <begin position="1237"/>
        <end position="1251"/>
    </location>
</feature>
<keyword evidence="12" id="KW-0503">Monooxygenase</keyword>
<dbReference type="PROSITE" id="PS00478">
    <property type="entry name" value="LIM_DOMAIN_1"/>
    <property type="match status" value="1"/>
</dbReference>
<comment type="cofactor">
    <cofactor evidence="1">
        <name>FAD</name>
        <dbReference type="ChEBI" id="CHEBI:57692"/>
    </cofactor>
</comment>
<evidence type="ECO:0000256" key="9">
    <source>
        <dbReference type="ARBA" id="ARBA00022833"/>
    </source>
</evidence>
<feature type="region of interest" description="Disordered" evidence="18">
    <location>
        <begin position="1002"/>
        <end position="1039"/>
    </location>
</feature>
<dbReference type="InterPro" id="IPR001715">
    <property type="entry name" value="CH_dom"/>
</dbReference>
<evidence type="ECO:0000256" key="3">
    <source>
        <dbReference type="ARBA" id="ARBA00008223"/>
    </source>
</evidence>
<comment type="subcellular location">
    <subcellularLocation>
        <location evidence="2">Cytoplasm</location>
    </subcellularLocation>
</comment>
<comment type="similarity">
    <text evidence="3">Belongs to the Mical family.</text>
</comment>
<keyword evidence="8" id="KW-0274">FAD</keyword>
<dbReference type="SMART" id="SM00033">
    <property type="entry name" value="CH"/>
    <property type="match status" value="1"/>
</dbReference>
<evidence type="ECO:0000256" key="16">
    <source>
        <dbReference type="PROSITE-ProRule" id="PRU00125"/>
    </source>
</evidence>
<evidence type="ECO:0000256" key="14">
    <source>
        <dbReference type="ARBA" id="ARBA00023203"/>
    </source>
</evidence>
<dbReference type="SMART" id="SM01203">
    <property type="entry name" value="DUF3585"/>
    <property type="match status" value="1"/>
</dbReference>
<dbReference type="PROSITE" id="PS50021">
    <property type="entry name" value="CH"/>
    <property type="match status" value="1"/>
</dbReference>
<dbReference type="Pfam" id="PF12130">
    <property type="entry name" value="bMERB_dom"/>
    <property type="match status" value="1"/>
</dbReference>
<organism evidence="22 23">
    <name type="scientific">Clavelina lepadiformis</name>
    <name type="common">Light-bulb sea squirt</name>
    <name type="synonym">Ascidia lepadiformis</name>
    <dbReference type="NCBI Taxonomy" id="159417"/>
    <lineage>
        <taxon>Eukaryota</taxon>
        <taxon>Metazoa</taxon>
        <taxon>Chordata</taxon>
        <taxon>Tunicata</taxon>
        <taxon>Ascidiacea</taxon>
        <taxon>Aplousobranchia</taxon>
        <taxon>Clavelinidae</taxon>
        <taxon>Clavelina</taxon>
    </lineage>
</organism>
<evidence type="ECO:0000256" key="13">
    <source>
        <dbReference type="ARBA" id="ARBA00023038"/>
    </source>
</evidence>
<keyword evidence="5" id="KW-0963">Cytoplasm</keyword>
<keyword evidence="23" id="KW-1185">Reference proteome</keyword>
<dbReference type="SMART" id="SM00132">
    <property type="entry name" value="LIM"/>
    <property type="match status" value="1"/>
</dbReference>
<evidence type="ECO:0000313" key="22">
    <source>
        <dbReference type="EMBL" id="CAK8696646.1"/>
    </source>
</evidence>
<evidence type="ECO:0000256" key="5">
    <source>
        <dbReference type="ARBA" id="ARBA00022490"/>
    </source>
</evidence>
<sequence length="1583" mass="179365">MKFMENVAKDAGSKPGEASQDVNSLFDIFVKGETCSKTITSFTYLCQLVGLQYPPSWHDHTSFYPRLKEKLSSSWRAKSLWAKLDKRWYGKEFFVKSSSYKSDGRRAGENMKALIIGAGPCGLRTAIDLACLGVKTVVLEKRDAFSRNNILHLWPFIISDLKALGAKKFYGRFCAGAIDHISIRQLQLILLKIALILGVDIVLNVAFEDVIPPGSKLANDNKSEGWTALVNPHNHSVSNYSFDVLVGADGKRNTLKGFTRKEFRGKLAIGLTVNFINHHTSAEAKVEEISGVAYIFNQDFFKELHRVMGIDLENIVYYKGDTHYFVMTTKKQSLLSKKVLRKDCDEIENLLSVSNVDEEMLAKYAKEAADFSTLHQLPNLEFAINQYGEPDIGLFDFTCMYAAENAALFRDVDGCKLLTCLVGDSLLEPFWPMGTGCARGFLAAFDTVWMTKQWASCSSIATKSNSAELEILAERESVYRILHQTTPQTTAKNFSDYTIDPSSRYINLNRKAVNVNQVACLYIKDGDFSEANITHFLNSEQNIKVTTVPEHTSSGSPLTRKASIMKSNKLTSWCQRVTKHYDGVNVINMTTSWKNGLALCAIIHHFRPDLISWENLDATNVQGNNQLAFDIAEKRLGILPVLTGKDMEADIVDKLVMVTYVSQFYEVFKHESPVFDNVKDQGVMKERNKHPVTPNSTSPVGLLTRFTQHIKRQSLQVKPEDYSKKKKFGVFKKKGHANQEPPCTQLKSVEKENVSMHKTAASREPHVLKRNSEQLPLNLKNSGDQEAGVHQRASSRISALSNQLISHFEQNAPESTPKSSRRQVATKVKEKASDLCYFCNHCVFIVERMSAEGLFFHRQCFICSHCGITLRHGNYEFSSRTGKFFCRAHFFAHSDAFSQDPRQKDSIDAVDSAGTSPNKKMVITRYKNLTPERIELENRHHSIKNNLEELSEEALTVHNLTQYENSIMDNESLSESSDEEDVDWETEFHKSVDVRDMFEEEMKDNTDKTSFECKSNESISSESTESLDVEENNSSEAALQSSETLITGCKSIQSNNLLQSVSEDFNLQTNESTCKDDDRNTQAVCGLEKNMSHYETPPLFSSETTKQVNNTSKAALSADDGVLHTTIRILPRQSSVDSILLRSSSRRQNDTSIWSDVEDNKACSDKITGNVHSHKDSGLPPLERKLSFNSMQQRMKERLVKRNEWIKASPSLNQEYTDNCKPNQFFERKLISPSTPDAEKFTDSSDNDEFHTPLACTPKDTRRDFKTQSTIDNVDNINRILPTLPKVPHLEALSPTALATTPSITTCIEKDFKLREQRVQKKISRMKEQSKLNKNKVKSPTTSGTSSSMKSHDISYGSSNLVSQEESQLMSLQKFLQKKNSETGQKDILQSLTVRSSVEGLTPSDIDAKISRRIQIAAKRHAKLEAQKRLRRAQVIQRQLEEVEVKQRGIEERGVKLEQLLRSGGHEAQGEGSTQMEEWFKLVQEKNNLLRYENELMIFQRELQLEDAQSQLQQQLREKMTMDDTHKTSSQLAEEKAILQKMLEVVEQRDELVRLLEKLRLKESHENDDLETSLLIKRTEFAD</sequence>
<dbReference type="EC" id="1.14.13.225" evidence="4"/>
<keyword evidence="13 16" id="KW-0440">LIM domain</keyword>
<evidence type="ECO:0000313" key="23">
    <source>
        <dbReference type="Proteomes" id="UP001642483"/>
    </source>
</evidence>
<protein>
    <recommendedName>
        <fullName evidence="4">F-actin monooxygenase</fullName>
        <ecNumber evidence="4">1.14.13.225</ecNumber>
    </recommendedName>
</protein>
<feature type="coiled-coil region" evidence="17">
    <location>
        <begin position="1482"/>
        <end position="1562"/>
    </location>
</feature>
<keyword evidence="10" id="KW-0521">NADP</keyword>
<dbReference type="SUPFAM" id="SSF51905">
    <property type="entry name" value="FAD/NAD(P)-binding domain"/>
    <property type="match status" value="1"/>
</dbReference>
<dbReference type="Pfam" id="PF00307">
    <property type="entry name" value="CH"/>
    <property type="match status" value="1"/>
</dbReference>
<comment type="catalytic activity">
    <reaction evidence="15">
        <text>L-methionyl-[F-actin] + NADPH + O2 + H(+) = L-methionyl-(R)-S-oxide-[F-actin] + NADP(+) + H2O</text>
        <dbReference type="Rhea" id="RHEA:51308"/>
        <dbReference type="Rhea" id="RHEA-COMP:12953"/>
        <dbReference type="Rhea" id="RHEA-COMP:12956"/>
        <dbReference type="ChEBI" id="CHEBI:15377"/>
        <dbReference type="ChEBI" id="CHEBI:15378"/>
        <dbReference type="ChEBI" id="CHEBI:15379"/>
        <dbReference type="ChEBI" id="CHEBI:16044"/>
        <dbReference type="ChEBI" id="CHEBI:45764"/>
        <dbReference type="ChEBI" id="CHEBI:57783"/>
        <dbReference type="ChEBI" id="CHEBI:58349"/>
        <dbReference type="EC" id="1.14.13.225"/>
    </reaction>
</comment>
<evidence type="ECO:0000259" key="20">
    <source>
        <dbReference type="PROSITE" id="PS50023"/>
    </source>
</evidence>
<feature type="compositionally biased region" description="Polar residues" evidence="18">
    <location>
        <begin position="1338"/>
        <end position="1349"/>
    </location>
</feature>
<evidence type="ECO:0000256" key="10">
    <source>
        <dbReference type="ARBA" id="ARBA00022857"/>
    </source>
</evidence>
<reference evidence="22 23" key="1">
    <citation type="submission" date="2024-02" db="EMBL/GenBank/DDBJ databases">
        <authorList>
            <person name="Daric V."/>
            <person name="Darras S."/>
        </authorList>
    </citation>
    <scope>NUCLEOTIDE SEQUENCE [LARGE SCALE GENOMIC DNA]</scope>
</reference>
<gene>
    <name evidence="22" type="ORF">CVLEPA_LOCUS29985</name>
</gene>
<keyword evidence="9 16" id="KW-0862">Zinc</keyword>
<evidence type="ECO:0000256" key="2">
    <source>
        <dbReference type="ARBA" id="ARBA00004496"/>
    </source>
</evidence>
<dbReference type="Pfam" id="PF25413">
    <property type="entry name" value="Rossman_Mical"/>
    <property type="match status" value="1"/>
</dbReference>
<evidence type="ECO:0000256" key="4">
    <source>
        <dbReference type="ARBA" id="ARBA00012709"/>
    </source>
</evidence>
<dbReference type="InterPro" id="IPR001781">
    <property type="entry name" value="Znf_LIM"/>
</dbReference>
<dbReference type="Gene3D" id="2.10.110.10">
    <property type="entry name" value="Cysteine Rich Protein"/>
    <property type="match status" value="1"/>
</dbReference>
<proteinExistence type="inferred from homology"/>
<dbReference type="InterPro" id="IPR002938">
    <property type="entry name" value="FAD-bd"/>
</dbReference>
<dbReference type="PRINTS" id="PR00420">
    <property type="entry name" value="RNGMNOXGNASE"/>
</dbReference>
<evidence type="ECO:0000256" key="1">
    <source>
        <dbReference type="ARBA" id="ARBA00001974"/>
    </source>
</evidence>
<feature type="domain" description="BMERB" evidence="21">
    <location>
        <begin position="1423"/>
        <end position="1572"/>
    </location>
</feature>
<feature type="region of interest" description="Disordered" evidence="18">
    <location>
        <begin position="1236"/>
        <end position="1260"/>
    </location>
</feature>
<dbReference type="InterPro" id="IPR050540">
    <property type="entry name" value="F-actin_Monoox_Mical"/>
</dbReference>
<dbReference type="Gene3D" id="3.50.50.60">
    <property type="entry name" value="FAD/NAD(P)-binding domain"/>
    <property type="match status" value="1"/>
</dbReference>
<evidence type="ECO:0000259" key="21">
    <source>
        <dbReference type="PROSITE" id="PS51848"/>
    </source>
</evidence>
<comment type="caution">
    <text evidence="22">The sequence shown here is derived from an EMBL/GenBank/DDBJ whole genome shotgun (WGS) entry which is preliminary data.</text>
</comment>
<dbReference type="PANTHER" id="PTHR23167">
    <property type="entry name" value="CALPONIN HOMOLOGY DOMAIN-CONTAINING PROTEIN DDB_G0272472-RELATED"/>
    <property type="match status" value="1"/>
</dbReference>
<dbReference type="Pfam" id="PF01494">
    <property type="entry name" value="FAD_binding_3"/>
    <property type="match status" value="1"/>
</dbReference>